<dbReference type="AlphaFoldDB" id="A0A0F9FNW7"/>
<protein>
    <submittedName>
        <fullName evidence="1">Uncharacterized protein</fullName>
    </submittedName>
</protein>
<sequence length="48" mass="5626">MGGLAISSKLKEKSQLFIDQLLENKVKDFEQFLKRVCGWDSQSLWCYN</sequence>
<comment type="caution">
    <text evidence="1">The sequence shown here is derived from an EMBL/GenBank/DDBJ whole genome shotgun (WGS) entry which is preliminary data.</text>
</comment>
<dbReference type="EMBL" id="LAZR01029635">
    <property type="protein sequence ID" value="KKL58990.1"/>
    <property type="molecule type" value="Genomic_DNA"/>
</dbReference>
<organism evidence="1">
    <name type="scientific">marine sediment metagenome</name>
    <dbReference type="NCBI Taxonomy" id="412755"/>
    <lineage>
        <taxon>unclassified sequences</taxon>
        <taxon>metagenomes</taxon>
        <taxon>ecological metagenomes</taxon>
    </lineage>
</organism>
<name>A0A0F9FNW7_9ZZZZ</name>
<reference evidence="1" key="1">
    <citation type="journal article" date="2015" name="Nature">
        <title>Complex archaea that bridge the gap between prokaryotes and eukaryotes.</title>
        <authorList>
            <person name="Spang A."/>
            <person name="Saw J.H."/>
            <person name="Jorgensen S.L."/>
            <person name="Zaremba-Niedzwiedzka K."/>
            <person name="Martijn J."/>
            <person name="Lind A.E."/>
            <person name="van Eijk R."/>
            <person name="Schleper C."/>
            <person name="Guy L."/>
            <person name="Ettema T.J."/>
        </authorList>
    </citation>
    <scope>NUCLEOTIDE SEQUENCE</scope>
</reference>
<gene>
    <name evidence="1" type="ORF">LCGC14_2219800</name>
</gene>
<accession>A0A0F9FNW7</accession>
<evidence type="ECO:0000313" key="1">
    <source>
        <dbReference type="EMBL" id="KKL58990.1"/>
    </source>
</evidence>
<proteinExistence type="predicted"/>